<comment type="caution">
    <text evidence="1">The sequence shown here is derived from an EMBL/GenBank/DDBJ whole genome shotgun (WGS) entry which is preliminary data.</text>
</comment>
<accession>A0AA38FDD3</accession>
<dbReference type="Proteomes" id="UP000824469">
    <property type="component" value="Unassembled WGS sequence"/>
</dbReference>
<dbReference type="EMBL" id="JAHRHJ020000010">
    <property type="protein sequence ID" value="KAH9298463.1"/>
    <property type="molecule type" value="Genomic_DNA"/>
</dbReference>
<gene>
    <name evidence="1" type="ORF">KI387_030145</name>
</gene>
<name>A0AA38FDD3_TAXCH</name>
<dbReference type="AlphaFoldDB" id="A0AA38FDD3"/>
<organism evidence="1 2">
    <name type="scientific">Taxus chinensis</name>
    <name type="common">Chinese yew</name>
    <name type="synonym">Taxus wallichiana var. chinensis</name>
    <dbReference type="NCBI Taxonomy" id="29808"/>
    <lineage>
        <taxon>Eukaryota</taxon>
        <taxon>Viridiplantae</taxon>
        <taxon>Streptophyta</taxon>
        <taxon>Embryophyta</taxon>
        <taxon>Tracheophyta</taxon>
        <taxon>Spermatophyta</taxon>
        <taxon>Pinopsida</taxon>
        <taxon>Pinidae</taxon>
        <taxon>Conifers II</taxon>
        <taxon>Cupressales</taxon>
        <taxon>Taxaceae</taxon>
        <taxon>Taxus</taxon>
    </lineage>
</organism>
<feature type="non-terminal residue" evidence="1">
    <location>
        <position position="53"/>
    </location>
</feature>
<reference evidence="1 2" key="1">
    <citation type="journal article" date="2021" name="Nat. Plants">
        <title>The Taxus genome provides insights into paclitaxel biosynthesis.</title>
        <authorList>
            <person name="Xiong X."/>
            <person name="Gou J."/>
            <person name="Liao Q."/>
            <person name="Li Y."/>
            <person name="Zhou Q."/>
            <person name="Bi G."/>
            <person name="Li C."/>
            <person name="Du R."/>
            <person name="Wang X."/>
            <person name="Sun T."/>
            <person name="Guo L."/>
            <person name="Liang H."/>
            <person name="Lu P."/>
            <person name="Wu Y."/>
            <person name="Zhang Z."/>
            <person name="Ro D.K."/>
            <person name="Shang Y."/>
            <person name="Huang S."/>
            <person name="Yan J."/>
        </authorList>
    </citation>
    <scope>NUCLEOTIDE SEQUENCE [LARGE SCALE GENOMIC DNA]</scope>
    <source>
        <strain evidence="1">Ta-2019</strain>
    </source>
</reference>
<proteinExistence type="predicted"/>
<keyword evidence="2" id="KW-1185">Reference proteome</keyword>
<sequence>YVKSKASTRPQQSAEYDKINIGSSTDPKLVNIGKCCTADERKKEIDLLKRYKD</sequence>
<protein>
    <submittedName>
        <fullName evidence="1">Uncharacterized protein</fullName>
    </submittedName>
</protein>
<evidence type="ECO:0000313" key="2">
    <source>
        <dbReference type="Proteomes" id="UP000824469"/>
    </source>
</evidence>
<evidence type="ECO:0000313" key="1">
    <source>
        <dbReference type="EMBL" id="KAH9298463.1"/>
    </source>
</evidence>
<feature type="non-terminal residue" evidence="1">
    <location>
        <position position="1"/>
    </location>
</feature>